<feature type="domain" description="DSBA-like thioredoxin" evidence="2">
    <location>
        <begin position="109"/>
        <end position="149"/>
    </location>
</feature>
<comment type="caution">
    <text evidence="4">The sequence shown here is derived from an EMBL/GenBank/DDBJ whole genome shotgun (WGS) entry which is preliminary data.</text>
</comment>
<feature type="signal peptide" evidence="1">
    <location>
        <begin position="1"/>
        <end position="17"/>
    </location>
</feature>
<dbReference type="AlphaFoldDB" id="A0A524RN02"/>
<evidence type="ECO:0000313" key="5">
    <source>
        <dbReference type="Proteomes" id="UP000317990"/>
    </source>
</evidence>
<dbReference type="InterPro" id="IPR041205">
    <property type="entry name" value="ScsC_N"/>
</dbReference>
<dbReference type="GO" id="GO:0016491">
    <property type="term" value="F:oxidoreductase activity"/>
    <property type="evidence" value="ECO:0007669"/>
    <property type="project" value="InterPro"/>
</dbReference>
<sequence length="168" mass="18813">MQSFTKPMQIRMLPALAALVAVATSMSAGLANSLQPTSLTLDRNQIERIVREYLLEYPEVIEEAMIGLSEKRELEEQERQRAVIAAHTEALQDHPLSPVSGNVDGDIAVVEFFDYQCPYCKRALGPVTELLETDSQVRVVWKEYPILGPDSRFAARAAMAAERQGHYH</sequence>
<dbReference type="Pfam" id="PF01323">
    <property type="entry name" value="DSBA"/>
    <property type="match status" value="1"/>
</dbReference>
<reference evidence="4 5" key="1">
    <citation type="journal article" date="2019" name="mSystems">
        <title>Life at home and on the roam: Genomic adaptions reflect the dual lifestyle of an intracellular, facultative symbiont.</title>
        <authorList>
            <person name="Burgsdorf I."/>
        </authorList>
    </citation>
    <scope>NUCLEOTIDE SEQUENCE [LARGE SCALE GENOMIC DNA]</scope>
    <source>
        <strain evidence="4">277cV</strain>
    </source>
</reference>
<organism evidence="4 5">
    <name type="scientific">Aphanocapsa feldmannii 277cV</name>
    <dbReference type="NCBI Taxonomy" id="2507553"/>
    <lineage>
        <taxon>Bacteria</taxon>
        <taxon>Bacillati</taxon>
        <taxon>Cyanobacteriota</taxon>
        <taxon>Cyanophyceae</taxon>
        <taxon>Oscillatoriophycideae</taxon>
        <taxon>Chroococcales</taxon>
        <taxon>Microcystaceae</taxon>
        <taxon>Aphanocapsa</taxon>
    </lineage>
</organism>
<proteinExistence type="predicted"/>
<keyword evidence="1" id="KW-0732">Signal</keyword>
<accession>A0A524RN02</accession>
<feature type="domain" description="Copper resistance protein ScsC N-terminal" evidence="3">
    <location>
        <begin position="42"/>
        <end position="65"/>
    </location>
</feature>
<dbReference type="SUPFAM" id="SSF52833">
    <property type="entry name" value="Thioredoxin-like"/>
    <property type="match status" value="1"/>
</dbReference>
<name>A0A524RN02_9CHRO</name>
<dbReference type="EMBL" id="SRMO01000066">
    <property type="protein sequence ID" value="TGG92168.1"/>
    <property type="molecule type" value="Genomic_DNA"/>
</dbReference>
<feature type="non-terminal residue" evidence="4">
    <location>
        <position position="168"/>
    </location>
</feature>
<dbReference type="Pfam" id="PF18312">
    <property type="entry name" value="ScsC_N"/>
    <property type="match status" value="1"/>
</dbReference>
<evidence type="ECO:0000259" key="3">
    <source>
        <dbReference type="Pfam" id="PF18312"/>
    </source>
</evidence>
<dbReference type="InterPro" id="IPR036249">
    <property type="entry name" value="Thioredoxin-like_sf"/>
</dbReference>
<dbReference type="Gene3D" id="3.40.30.10">
    <property type="entry name" value="Glutaredoxin"/>
    <property type="match status" value="1"/>
</dbReference>
<protein>
    <submittedName>
        <fullName evidence="4">DsbA family protein</fullName>
    </submittedName>
</protein>
<dbReference type="Proteomes" id="UP000317990">
    <property type="component" value="Unassembled WGS sequence"/>
</dbReference>
<gene>
    <name evidence="4" type="ORF">ERJ67_06700</name>
</gene>
<dbReference type="InterPro" id="IPR001853">
    <property type="entry name" value="DSBA-like_thioredoxin_dom"/>
</dbReference>
<feature type="chain" id="PRO_5021939517" evidence="1">
    <location>
        <begin position="18"/>
        <end position="168"/>
    </location>
</feature>
<evidence type="ECO:0000313" key="4">
    <source>
        <dbReference type="EMBL" id="TGG92168.1"/>
    </source>
</evidence>
<evidence type="ECO:0000259" key="2">
    <source>
        <dbReference type="Pfam" id="PF01323"/>
    </source>
</evidence>
<evidence type="ECO:0000256" key="1">
    <source>
        <dbReference type="SAM" id="SignalP"/>
    </source>
</evidence>